<dbReference type="PANTHER" id="PTHR30163">
    <property type="entry name" value="MEMBRANE-BOUND LYTIC MUREIN TRANSGLYCOSYLASE B"/>
    <property type="match status" value="1"/>
</dbReference>
<dbReference type="Proteomes" id="UP000632289">
    <property type="component" value="Unassembled WGS sequence"/>
</dbReference>
<feature type="compositionally biased region" description="Basic and acidic residues" evidence="1">
    <location>
        <begin position="509"/>
        <end position="520"/>
    </location>
</feature>
<feature type="compositionally biased region" description="Basic and acidic residues" evidence="1">
    <location>
        <begin position="333"/>
        <end position="347"/>
    </location>
</feature>
<feature type="compositionally biased region" description="Low complexity" evidence="1">
    <location>
        <begin position="42"/>
        <end position="61"/>
    </location>
</feature>
<keyword evidence="2" id="KW-0732">Signal</keyword>
<accession>A0A927EWQ8</accession>
<dbReference type="GO" id="GO:0008933">
    <property type="term" value="F:peptidoglycan lytic transglycosylase activity"/>
    <property type="evidence" value="ECO:0007669"/>
    <property type="project" value="TreeGrafter"/>
</dbReference>
<dbReference type="GO" id="GO:0009253">
    <property type="term" value="P:peptidoglycan catabolic process"/>
    <property type="evidence" value="ECO:0007669"/>
    <property type="project" value="TreeGrafter"/>
</dbReference>
<feature type="compositionally biased region" description="Acidic residues" evidence="1">
    <location>
        <begin position="422"/>
        <end position="488"/>
    </location>
</feature>
<evidence type="ECO:0000256" key="1">
    <source>
        <dbReference type="SAM" id="MobiDB-lite"/>
    </source>
</evidence>
<protein>
    <submittedName>
        <fullName evidence="3">Lytic murein transglycosylase</fullName>
    </submittedName>
</protein>
<comment type="caution">
    <text evidence="3">The sequence shown here is derived from an EMBL/GenBank/DDBJ whole genome shotgun (WGS) entry which is preliminary data.</text>
</comment>
<feature type="signal peptide" evidence="2">
    <location>
        <begin position="1"/>
        <end position="30"/>
    </location>
</feature>
<organism evidence="3 4">
    <name type="scientific">Streptomyces chumphonensis</name>
    <dbReference type="NCBI Taxonomy" id="1214925"/>
    <lineage>
        <taxon>Bacteria</taxon>
        <taxon>Bacillati</taxon>
        <taxon>Actinomycetota</taxon>
        <taxon>Actinomycetes</taxon>
        <taxon>Kitasatosporales</taxon>
        <taxon>Streptomycetaceae</taxon>
        <taxon>Streptomyces</taxon>
    </lineage>
</organism>
<dbReference type="AlphaFoldDB" id="A0A927EWQ8"/>
<dbReference type="RefSeq" id="WP_191207435.1">
    <property type="nucleotide sequence ID" value="NZ_BAABKL010000025.1"/>
</dbReference>
<feature type="chain" id="PRO_5037755865" evidence="2">
    <location>
        <begin position="31"/>
        <end position="520"/>
    </location>
</feature>
<keyword evidence="4" id="KW-1185">Reference proteome</keyword>
<name>A0A927EWQ8_9ACTN</name>
<feature type="region of interest" description="Disordered" evidence="1">
    <location>
        <begin position="30"/>
        <end position="94"/>
    </location>
</feature>
<feature type="compositionally biased region" description="Basic and acidic residues" evidence="1">
    <location>
        <begin position="284"/>
        <end position="322"/>
    </location>
</feature>
<feature type="region of interest" description="Disordered" evidence="1">
    <location>
        <begin position="265"/>
        <end position="520"/>
    </location>
</feature>
<evidence type="ECO:0000313" key="3">
    <source>
        <dbReference type="EMBL" id="MBD3930127.1"/>
    </source>
</evidence>
<proteinExistence type="predicted"/>
<evidence type="ECO:0000256" key="2">
    <source>
        <dbReference type="SAM" id="SignalP"/>
    </source>
</evidence>
<evidence type="ECO:0000313" key="4">
    <source>
        <dbReference type="Proteomes" id="UP000632289"/>
    </source>
</evidence>
<sequence>MTGRTGGRLRRGVSATAVAAAAMVALTASQAPGLSLPPPSPTADDPALGADDAPATGGDAPYHTELPPLETPDMPDSSRELDGDGPLVTGPAEAGVPATVLAAYRQAESTLRSEQPRCNLSWQLLAAIGKVESGQARGGALDAEGTTLSPIRGPKLDGNGFADISDTDNGAYDGDTVHDRAVGPMQFIPSTWAAWGADGNGDGAKDPDNIFDAALAAGRYLCAAGRDLADPADLERALLSYNPSREYLNTVLSWLEFYRKGVHEVPDGTGQLPDSPGPGNPKKPKPDPVAEEPQRRPASDRPSGEKDTDPPEKPEKPAKPEDPAGDEPGEGGETPRPRPPAVDDDHNVIVPPPGEDPDGDGPAPDDGKDEEPTDPEEPEEPTDPEEPEEPTDPEEPGEEPGECPVDPGEPEEPEEPQPGTEEPTDDEDAVDGEESENPADSDDTDPSENAEDAEDAEGEDGEATDAEDPDAEDPADPCDDGEEPDGDESGTPQDDGEPGGGDGSSGDDTAARPEDAARVE</sequence>
<dbReference type="InterPro" id="IPR043426">
    <property type="entry name" value="MltB-like"/>
</dbReference>
<reference evidence="3" key="1">
    <citation type="submission" date="2020-09" db="EMBL/GenBank/DDBJ databases">
        <title>Secondary metabolite and genome analysis of marine Streptomyces chumphonensis KK1-2T.</title>
        <authorList>
            <person name="Phongsopitanun W."/>
            <person name="Kanchanasin P."/>
            <person name="Pittayakhajonwut P."/>
            <person name="Suwanborirux K."/>
            <person name="Tanasupawat S."/>
        </authorList>
    </citation>
    <scope>NUCLEOTIDE SEQUENCE</scope>
    <source>
        <strain evidence="3">KK1-2</strain>
    </source>
</reference>
<dbReference type="EMBL" id="JACXYU010000001">
    <property type="protein sequence ID" value="MBD3930127.1"/>
    <property type="molecule type" value="Genomic_DNA"/>
</dbReference>
<gene>
    <name evidence="3" type="ORF">IF129_00870</name>
</gene>
<dbReference type="SUPFAM" id="SSF53955">
    <property type="entry name" value="Lysozyme-like"/>
    <property type="match status" value="1"/>
</dbReference>
<dbReference type="PANTHER" id="PTHR30163:SF8">
    <property type="entry name" value="LYTIC MUREIN TRANSGLYCOSYLASE"/>
    <property type="match status" value="1"/>
</dbReference>
<dbReference type="InterPro" id="IPR023346">
    <property type="entry name" value="Lysozyme-like_dom_sf"/>
</dbReference>
<dbReference type="Gene3D" id="1.10.530.10">
    <property type="match status" value="1"/>
</dbReference>
<feature type="compositionally biased region" description="Acidic residues" evidence="1">
    <location>
        <begin position="367"/>
        <end position="401"/>
    </location>
</feature>
<dbReference type="CDD" id="cd13399">
    <property type="entry name" value="Slt35-like"/>
    <property type="match status" value="1"/>
</dbReference>